<dbReference type="PROSITE" id="PS51419">
    <property type="entry name" value="RAB"/>
    <property type="match status" value="1"/>
</dbReference>
<dbReference type="SMART" id="SM00175">
    <property type="entry name" value="RAB"/>
    <property type="match status" value="1"/>
</dbReference>
<organism evidence="3 4">
    <name type="scientific">Trichinella nativa</name>
    <dbReference type="NCBI Taxonomy" id="6335"/>
    <lineage>
        <taxon>Eukaryota</taxon>
        <taxon>Metazoa</taxon>
        <taxon>Ecdysozoa</taxon>
        <taxon>Nematoda</taxon>
        <taxon>Enoplea</taxon>
        <taxon>Dorylaimia</taxon>
        <taxon>Trichinellida</taxon>
        <taxon>Trichinellidae</taxon>
        <taxon>Trichinella</taxon>
    </lineage>
</organism>
<dbReference type="Pfam" id="PF00071">
    <property type="entry name" value="Ras"/>
    <property type="match status" value="1"/>
</dbReference>
<dbReference type="PRINTS" id="PR00449">
    <property type="entry name" value="RASTRNSFRMNG"/>
</dbReference>
<proteinExistence type="inferred from homology"/>
<comment type="similarity">
    <text evidence="1">Belongs to the small GTPase superfamily. Rab family.</text>
</comment>
<dbReference type="InterPro" id="IPR027417">
    <property type="entry name" value="P-loop_NTPase"/>
</dbReference>
<dbReference type="InterPro" id="IPR001806">
    <property type="entry name" value="Small_GTPase"/>
</dbReference>
<dbReference type="PANTHER" id="PTHR47978">
    <property type="match status" value="1"/>
</dbReference>
<evidence type="ECO:0000313" key="3">
    <source>
        <dbReference type="EMBL" id="OUC46556.1"/>
    </source>
</evidence>
<reference evidence="3 4" key="1">
    <citation type="submission" date="2015-04" db="EMBL/GenBank/DDBJ databases">
        <title>Draft genome of the roundworm Trichinella nativa.</title>
        <authorList>
            <person name="Mitreva M."/>
        </authorList>
    </citation>
    <scope>NUCLEOTIDE SEQUENCE [LARGE SCALE GENOMIC DNA]</scope>
    <source>
        <strain evidence="3 4">ISS45</strain>
    </source>
</reference>
<protein>
    <submittedName>
        <fullName evidence="3">Ras family protein</fullName>
    </submittedName>
</protein>
<name>A0A1Y3ERP3_9BILA</name>
<comment type="caution">
    <text evidence="3">The sequence shown here is derived from an EMBL/GenBank/DDBJ whole genome shotgun (WGS) entry which is preliminary data.</text>
</comment>
<accession>A0A1Y3ERP3</accession>
<dbReference type="AlphaFoldDB" id="A0A1Y3ERP3"/>
<dbReference type="GO" id="GO:0005525">
    <property type="term" value="F:GTP binding"/>
    <property type="evidence" value="ECO:0007669"/>
    <property type="project" value="InterPro"/>
</dbReference>
<feature type="non-terminal residue" evidence="3">
    <location>
        <position position="130"/>
    </location>
</feature>
<dbReference type="Gene3D" id="3.40.50.300">
    <property type="entry name" value="P-loop containing nucleotide triphosphate hydrolases"/>
    <property type="match status" value="1"/>
</dbReference>
<dbReference type="EMBL" id="LVZM01006488">
    <property type="protein sequence ID" value="OUC46556.1"/>
    <property type="molecule type" value="Genomic_DNA"/>
</dbReference>
<gene>
    <name evidence="3" type="ORF">D917_07634</name>
</gene>
<evidence type="ECO:0000313" key="4">
    <source>
        <dbReference type="Proteomes" id="UP000243006"/>
    </source>
</evidence>
<dbReference type="Proteomes" id="UP000243006">
    <property type="component" value="Unassembled WGS sequence"/>
</dbReference>
<sequence>MFFIFNFSVKSDICQWIISKTASVGYGRSRAISFLNSGLLQRHGCCSSTLRPHQLRQFHSMQGLSWLADVKENSLECAFICLVGSKLDLQGKRVVKFEEAIKMAQDFNLSYIETSSKTGENVNALFYITA</sequence>
<dbReference type="GO" id="GO:0003924">
    <property type="term" value="F:GTPase activity"/>
    <property type="evidence" value="ECO:0007669"/>
    <property type="project" value="InterPro"/>
</dbReference>
<evidence type="ECO:0000256" key="2">
    <source>
        <dbReference type="ARBA" id="ARBA00022741"/>
    </source>
</evidence>
<dbReference type="SUPFAM" id="SSF52540">
    <property type="entry name" value="P-loop containing nucleoside triphosphate hydrolases"/>
    <property type="match status" value="1"/>
</dbReference>
<keyword evidence="2" id="KW-0547">Nucleotide-binding</keyword>
<evidence type="ECO:0000256" key="1">
    <source>
        <dbReference type="ARBA" id="ARBA00006270"/>
    </source>
</evidence>